<dbReference type="OrthoDB" id="5902385at2759"/>
<feature type="signal peptide" evidence="2">
    <location>
        <begin position="1"/>
        <end position="16"/>
    </location>
</feature>
<dbReference type="EMBL" id="JARK01001609">
    <property type="protein sequence ID" value="EYB86736.1"/>
    <property type="molecule type" value="Genomic_DNA"/>
</dbReference>
<feature type="compositionally biased region" description="Polar residues" evidence="1">
    <location>
        <begin position="328"/>
        <end position="342"/>
    </location>
</feature>
<feature type="region of interest" description="Disordered" evidence="1">
    <location>
        <begin position="328"/>
        <end position="448"/>
    </location>
</feature>
<gene>
    <name evidence="3" type="primary">Acey_s0273.g1003</name>
    <name evidence="3" type="ORF">Y032_0273g1003</name>
</gene>
<feature type="chain" id="PRO_5001486493" evidence="2">
    <location>
        <begin position="17"/>
        <end position="448"/>
    </location>
</feature>
<dbReference type="Proteomes" id="UP000024635">
    <property type="component" value="Unassembled WGS sequence"/>
</dbReference>
<proteinExistence type="predicted"/>
<feature type="compositionally biased region" description="Low complexity" evidence="1">
    <location>
        <begin position="238"/>
        <end position="259"/>
    </location>
</feature>
<feature type="compositionally biased region" description="Low complexity" evidence="1">
    <location>
        <begin position="343"/>
        <end position="357"/>
    </location>
</feature>
<feature type="region of interest" description="Disordered" evidence="1">
    <location>
        <begin position="209"/>
        <end position="316"/>
    </location>
</feature>
<evidence type="ECO:0000256" key="1">
    <source>
        <dbReference type="SAM" id="MobiDB-lite"/>
    </source>
</evidence>
<protein>
    <submittedName>
        <fullName evidence="3">Uncharacterized protein</fullName>
    </submittedName>
</protein>
<comment type="caution">
    <text evidence="3">The sequence shown here is derived from an EMBL/GenBank/DDBJ whole genome shotgun (WGS) entry which is preliminary data.</text>
</comment>
<dbReference type="AlphaFoldDB" id="A0A016S8E6"/>
<feature type="compositionally biased region" description="Polar residues" evidence="1">
    <location>
        <begin position="303"/>
        <end position="316"/>
    </location>
</feature>
<feature type="compositionally biased region" description="Polar residues" evidence="1">
    <location>
        <begin position="209"/>
        <end position="237"/>
    </location>
</feature>
<feature type="compositionally biased region" description="Polar residues" evidence="1">
    <location>
        <begin position="358"/>
        <end position="407"/>
    </location>
</feature>
<evidence type="ECO:0000256" key="2">
    <source>
        <dbReference type="SAM" id="SignalP"/>
    </source>
</evidence>
<sequence>MWLFIVLVVATQTVLCNEITADQNKTCTRSAISVKTHEYDKDTILIGDHKAAIQEINKAFEAKPQKNPFPSWGKVASDFKLKLETMVVRKGDADPITVKRLTGINEDGAVRATAEYSTSDGARNRYTVLEPGRFDDMVNSCKEARMHKMFGSYGRNVNTRNGPSVGFTNMNQNKMQGSQWKQYPKYSPQSYGMPNAYYQQYKAAGSNYGNPYPNTMKQPNNNHAQMGLQGQPNNNPPRNAGYGNPGYRYPNPPNYGNYNPYPPRQGSPNYSGNQYYGQNPYPNNNYNHNNYNQVNSNGYNPRYQFNRNPNVQNPSQLNTNARITVKNTGNQQSFKPNQFSSYSNVRNPPVPNNPSRNANQFNSKPNAQGQMLPNNPSHVGKQMRSSPVSGISEANRQPSAKSGSQLPNAEAGKSSVPQSSKMKTRDFPIYGGNPQWASYLNRNAVHRR</sequence>
<reference evidence="4" key="1">
    <citation type="journal article" date="2015" name="Nat. Genet.">
        <title>The genome and transcriptome of the zoonotic hookworm Ancylostoma ceylanicum identify infection-specific gene families.</title>
        <authorList>
            <person name="Schwarz E.M."/>
            <person name="Hu Y."/>
            <person name="Antoshechkin I."/>
            <person name="Miller M.M."/>
            <person name="Sternberg P.W."/>
            <person name="Aroian R.V."/>
        </authorList>
    </citation>
    <scope>NUCLEOTIDE SEQUENCE</scope>
    <source>
        <strain evidence="4">HY135</strain>
    </source>
</reference>
<feature type="compositionally biased region" description="Low complexity" evidence="1">
    <location>
        <begin position="272"/>
        <end position="301"/>
    </location>
</feature>
<organism evidence="3 4">
    <name type="scientific">Ancylostoma ceylanicum</name>
    <dbReference type="NCBI Taxonomy" id="53326"/>
    <lineage>
        <taxon>Eukaryota</taxon>
        <taxon>Metazoa</taxon>
        <taxon>Ecdysozoa</taxon>
        <taxon>Nematoda</taxon>
        <taxon>Chromadorea</taxon>
        <taxon>Rhabditida</taxon>
        <taxon>Rhabditina</taxon>
        <taxon>Rhabditomorpha</taxon>
        <taxon>Strongyloidea</taxon>
        <taxon>Ancylostomatidae</taxon>
        <taxon>Ancylostomatinae</taxon>
        <taxon>Ancylostoma</taxon>
    </lineage>
</organism>
<name>A0A016S8E6_9BILA</name>
<evidence type="ECO:0000313" key="4">
    <source>
        <dbReference type="Proteomes" id="UP000024635"/>
    </source>
</evidence>
<accession>A0A016S8E6</accession>
<keyword evidence="2" id="KW-0732">Signal</keyword>
<evidence type="ECO:0000313" key="3">
    <source>
        <dbReference type="EMBL" id="EYB86736.1"/>
    </source>
</evidence>
<keyword evidence="4" id="KW-1185">Reference proteome</keyword>